<protein>
    <submittedName>
        <fullName evidence="1">Uncharacterized protein</fullName>
    </submittedName>
</protein>
<reference evidence="2" key="1">
    <citation type="journal article" date="2019" name="Int. J. Syst. Evol. Microbiol.">
        <title>The Global Catalogue of Microorganisms (GCM) 10K type strain sequencing project: providing services to taxonomists for standard genome sequencing and annotation.</title>
        <authorList>
            <consortium name="The Broad Institute Genomics Platform"/>
            <consortium name="The Broad Institute Genome Sequencing Center for Infectious Disease"/>
            <person name="Wu L."/>
            <person name="Ma J."/>
        </authorList>
    </citation>
    <scope>NUCLEOTIDE SEQUENCE [LARGE SCALE GENOMIC DNA]</scope>
    <source>
        <strain evidence="2">JCM 14370</strain>
    </source>
</reference>
<organism evidence="1 2">
    <name type="scientific">Deinococcus roseus</name>
    <dbReference type="NCBI Taxonomy" id="392414"/>
    <lineage>
        <taxon>Bacteria</taxon>
        <taxon>Thermotogati</taxon>
        <taxon>Deinococcota</taxon>
        <taxon>Deinococci</taxon>
        <taxon>Deinococcales</taxon>
        <taxon>Deinococcaceae</taxon>
        <taxon>Deinococcus</taxon>
    </lineage>
</organism>
<sequence>MKIDTITLEVLADQREELRSETDEEAQRRAAIASLAHLDPDAVFAHLQSLSPSLRRPTQQQTTLQC</sequence>
<comment type="caution">
    <text evidence="1">The sequence shown here is derived from an EMBL/GenBank/DDBJ whole genome shotgun (WGS) entry which is preliminary data.</text>
</comment>
<proteinExistence type="predicted"/>
<accession>A0ABQ2DEY7</accession>
<evidence type="ECO:0000313" key="2">
    <source>
        <dbReference type="Proteomes" id="UP000632222"/>
    </source>
</evidence>
<gene>
    <name evidence="1" type="ORF">GCM10008938_46430</name>
</gene>
<name>A0ABQ2DEY7_9DEIO</name>
<dbReference type="EMBL" id="BMOD01000031">
    <property type="protein sequence ID" value="GGJ55058.1"/>
    <property type="molecule type" value="Genomic_DNA"/>
</dbReference>
<evidence type="ECO:0000313" key="1">
    <source>
        <dbReference type="EMBL" id="GGJ55058.1"/>
    </source>
</evidence>
<dbReference type="Proteomes" id="UP000632222">
    <property type="component" value="Unassembled WGS sequence"/>
</dbReference>
<dbReference type="RefSeq" id="WP_189007791.1">
    <property type="nucleotide sequence ID" value="NZ_BMOD01000031.1"/>
</dbReference>
<keyword evidence="2" id="KW-1185">Reference proteome</keyword>